<evidence type="ECO:0000313" key="3">
    <source>
        <dbReference type="Proteomes" id="UP000807306"/>
    </source>
</evidence>
<accession>A0A9P6EPB3</accession>
<feature type="compositionally biased region" description="Polar residues" evidence="1">
    <location>
        <begin position="393"/>
        <end position="405"/>
    </location>
</feature>
<name>A0A9P6EPB3_9AGAR</name>
<keyword evidence="3" id="KW-1185">Reference proteome</keyword>
<feature type="region of interest" description="Disordered" evidence="1">
    <location>
        <begin position="73"/>
        <end position="122"/>
    </location>
</feature>
<feature type="region of interest" description="Disordered" evidence="1">
    <location>
        <begin position="383"/>
        <end position="408"/>
    </location>
</feature>
<dbReference type="OrthoDB" id="3260134at2759"/>
<protein>
    <submittedName>
        <fullName evidence="2">Uncharacterized protein</fullName>
    </submittedName>
</protein>
<comment type="caution">
    <text evidence="2">The sequence shown here is derived from an EMBL/GenBank/DDBJ whole genome shotgun (WGS) entry which is preliminary data.</text>
</comment>
<evidence type="ECO:0000256" key="1">
    <source>
        <dbReference type="SAM" id="MobiDB-lite"/>
    </source>
</evidence>
<gene>
    <name evidence="2" type="ORF">CPB83DRAFT_890694</name>
</gene>
<evidence type="ECO:0000313" key="2">
    <source>
        <dbReference type="EMBL" id="KAF9532495.1"/>
    </source>
</evidence>
<feature type="region of interest" description="Disordered" evidence="1">
    <location>
        <begin position="464"/>
        <end position="487"/>
    </location>
</feature>
<sequence length="511" mass="57219">MPGANYMGGKHNVMKARAKDTVARQQKGFFGRKRLDMLAKGFSCSTNANVSRSPPNFPIPKQMGPQDIALAHARAQQNKNDSDGSSSKSYIPSPIHVSNSSPRSKKRLRTNQAHTSSPEMGKSVILDTLDTTEPLFLRMIMDRILTMPDLAALNNVGERQSSPIHRRNRKRMPNEIEDIEEAESDIFGSRKGSSSGHIQIDNKDYGLQDTERESTENLQNDDVMADDIQDSGYTESCNALIDDLDSEWSIQDPWPSSGVGKKNLEAEPSSDSLNSFRQHLRRSSSQMMLVESSAKDTPITSKETHIDTERGLPSLVTFERAMQDRRTVYGTLFEQEDPWRTIGTILGIEDDQASNDESASENYFQEESHNSFLLENFVEEEPSPQDIRRVSLRNPSGSTSPTADSESLFEVRSKEQYSSKLSITSSEVFQTAIEGEDVALPGNTYEEDVQSLVWAHPERLANKVRTEMKEPSPQRKEDILESPELPEVNGLYLGPSLFSNLEMEESDEDAD</sequence>
<feature type="region of interest" description="Disordered" evidence="1">
    <location>
        <begin position="251"/>
        <end position="273"/>
    </location>
</feature>
<proteinExistence type="predicted"/>
<feature type="compositionally biased region" description="Low complexity" evidence="1">
    <location>
        <begin position="76"/>
        <end position="95"/>
    </location>
</feature>
<feature type="compositionally biased region" description="Basic and acidic residues" evidence="1">
    <location>
        <begin position="464"/>
        <end position="479"/>
    </location>
</feature>
<dbReference type="AlphaFoldDB" id="A0A9P6EPB3"/>
<dbReference type="EMBL" id="MU157831">
    <property type="protein sequence ID" value="KAF9532495.1"/>
    <property type="molecule type" value="Genomic_DNA"/>
</dbReference>
<dbReference type="Proteomes" id="UP000807306">
    <property type="component" value="Unassembled WGS sequence"/>
</dbReference>
<organism evidence="2 3">
    <name type="scientific">Crepidotus variabilis</name>
    <dbReference type="NCBI Taxonomy" id="179855"/>
    <lineage>
        <taxon>Eukaryota</taxon>
        <taxon>Fungi</taxon>
        <taxon>Dikarya</taxon>
        <taxon>Basidiomycota</taxon>
        <taxon>Agaricomycotina</taxon>
        <taxon>Agaricomycetes</taxon>
        <taxon>Agaricomycetidae</taxon>
        <taxon>Agaricales</taxon>
        <taxon>Agaricineae</taxon>
        <taxon>Crepidotaceae</taxon>
        <taxon>Crepidotus</taxon>
    </lineage>
</organism>
<reference evidence="2" key="1">
    <citation type="submission" date="2020-11" db="EMBL/GenBank/DDBJ databases">
        <authorList>
            <consortium name="DOE Joint Genome Institute"/>
            <person name="Ahrendt S."/>
            <person name="Riley R."/>
            <person name="Andreopoulos W."/>
            <person name="Labutti K."/>
            <person name="Pangilinan J."/>
            <person name="Ruiz-Duenas F.J."/>
            <person name="Barrasa J.M."/>
            <person name="Sanchez-Garcia M."/>
            <person name="Camarero S."/>
            <person name="Miyauchi S."/>
            <person name="Serrano A."/>
            <person name="Linde D."/>
            <person name="Babiker R."/>
            <person name="Drula E."/>
            <person name="Ayuso-Fernandez I."/>
            <person name="Pacheco R."/>
            <person name="Padilla G."/>
            <person name="Ferreira P."/>
            <person name="Barriuso J."/>
            <person name="Kellner H."/>
            <person name="Castanera R."/>
            <person name="Alfaro M."/>
            <person name="Ramirez L."/>
            <person name="Pisabarro A.G."/>
            <person name="Kuo A."/>
            <person name="Tritt A."/>
            <person name="Lipzen A."/>
            <person name="He G."/>
            <person name="Yan M."/>
            <person name="Ng V."/>
            <person name="Cullen D."/>
            <person name="Martin F."/>
            <person name="Rosso M.-N."/>
            <person name="Henrissat B."/>
            <person name="Hibbett D."/>
            <person name="Martinez A.T."/>
            <person name="Grigoriev I.V."/>
        </authorList>
    </citation>
    <scope>NUCLEOTIDE SEQUENCE</scope>
    <source>
        <strain evidence="2">CBS 506.95</strain>
    </source>
</reference>